<feature type="signal peptide" evidence="2">
    <location>
        <begin position="1"/>
        <end position="15"/>
    </location>
</feature>
<sequence>MLLRTLAVLCVSGLSTRIVRPPTKDMQSLFEGCSTESRMGESDISRHRFRVFYERGNLASLSRIVLDDHALFHSCHAGIEASIWSRCIQIVLKCAIAFIIILMFHLLRNIMVKNKEREVYDIEMRKRLCTITALRSGELIESCIYVDSASTTSEGGSRNNPSWLILLTRFGRVLFVNITDGRWSSVHLAYGGVSLSVFLCTVIFAQYQMQSRHVVAVFRTNPITYVGLFILDKKNFGYANEIGVLSEFLVFFSMRPRRVADYNISGFSTQRSTVVIDGEDAPCEEVLVDSVPTVMQVPETCFAFDGNWDSIEASISDTIYMLHPSTKRDSFLIGDWANRLIQGRDYEIEIRPSNQTDTFNFNQRRSISKFTLHSGLALLDVHFDVDNDLIYVVCTCDMNSAVFDEPDWWALRTKFTTTGMTVTIGQRFNEMTQVVEVQQLMEMGVGQWRDGNCSREVS</sequence>
<evidence type="ECO:0000313" key="3">
    <source>
        <dbReference type="EMBL" id="VDM44123.1"/>
    </source>
</evidence>
<reference evidence="3 4" key="2">
    <citation type="submission" date="2018-11" db="EMBL/GenBank/DDBJ databases">
        <authorList>
            <consortium name="Pathogen Informatics"/>
        </authorList>
    </citation>
    <scope>NUCLEOTIDE SEQUENCE [LARGE SCALE GENOMIC DNA]</scope>
</reference>
<accession>A0A183UWD2</accession>
<keyword evidence="1" id="KW-1133">Transmembrane helix</keyword>
<gene>
    <name evidence="3" type="ORF">TCNE_LOCUS12802</name>
</gene>
<keyword evidence="1" id="KW-0472">Membrane</keyword>
<proteinExistence type="predicted"/>
<keyword evidence="1" id="KW-0812">Transmembrane</keyword>
<dbReference type="AlphaFoldDB" id="A0A183UWD2"/>
<feature type="transmembrane region" description="Helical" evidence="1">
    <location>
        <begin position="90"/>
        <end position="107"/>
    </location>
</feature>
<protein>
    <submittedName>
        <fullName evidence="5">FBA_3 domain-containing protein</fullName>
    </submittedName>
</protein>
<keyword evidence="4" id="KW-1185">Reference proteome</keyword>
<dbReference type="Proteomes" id="UP000050794">
    <property type="component" value="Unassembled WGS sequence"/>
</dbReference>
<evidence type="ECO:0000313" key="4">
    <source>
        <dbReference type="Proteomes" id="UP000050794"/>
    </source>
</evidence>
<feature type="chain" id="PRO_5044553467" evidence="2">
    <location>
        <begin position="16"/>
        <end position="458"/>
    </location>
</feature>
<reference evidence="5" key="1">
    <citation type="submission" date="2016-06" db="UniProtKB">
        <authorList>
            <consortium name="WormBaseParasite"/>
        </authorList>
    </citation>
    <scope>IDENTIFICATION</scope>
</reference>
<evidence type="ECO:0000256" key="2">
    <source>
        <dbReference type="SAM" id="SignalP"/>
    </source>
</evidence>
<name>A0A183UWD2_TOXCA</name>
<dbReference type="EMBL" id="UYWY01021434">
    <property type="protein sequence ID" value="VDM44123.1"/>
    <property type="molecule type" value="Genomic_DNA"/>
</dbReference>
<feature type="transmembrane region" description="Helical" evidence="1">
    <location>
        <begin position="188"/>
        <end position="207"/>
    </location>
</feature>
<keyword evidence="2" id="KW-0732">Signal</keyword>
<dbReference type="WBParaSite" id="TCNE_0001280201-mRNA-1">
    <property type="protein sequence ID" value="TCNE_0001280201-mRNA-1"/>
    <property type="gene ID" value="TCNE_0001280201"/>
</dbReference>
<evidence type="ECO:0000313" key="5">
    <source>
        <dbReference type="WBParaSite" id="TCNE_0001280201-mRNA-1"/>
    </source>
</evidence>
<organism evidence="4 5">
    <name type="scientific">Toxocara canis</name>
    <name type="common">Canine roundworm</name>
    <dbReference type="NCBI Taxonomy" id="6265"/>
    <lineage>
        <taxon>Eukaryota</taxon>
        <taxon>Metazoa</taxon>
        <taxon>Ecdysozoa</taxon>
        <taxon>Nematoda</taxon>
        <taxon>Chromadorea</taxon>
        <taxon>Rhabditida</taxon>
        <taxon>Spirurina</taxon>
        <taxon>Ascaridomorpha</taxon>
        <taxon>Ascaridoidea</taxon>
        <taxon>Toxocaridae</taxon>
        <taxon>Toxocara</taxon>
    </lineage>
</organism>
<evidence type="ECO:0000256" key="1">
    <source>
        <dbReference type="SAM" id="Phobius"/>
    </source>
</evidence>